<gene>
    <name evidence="1" type="ORF">Arno162_118</name>
</gene>
<protein>
    <recommendedName>
        <fullName evidence="3">Exonuclease</fullName>
    </recommendedName>
</protein>
<proteinExistence type="predicted"/>
<name>A0A678ZJS4_9CAUD</name>
<dbReference type="EMBL" id="MK290737">
    <property type="protein sequence ID" value="AZV02158.1"/>
    <property type="molecule type" value="Genomic_DNA"/>
</dbReference>
<accession>A0A678ZJS4</accession>
<evidence type="ECO:0000313" key="1">
    <source>
        <dbReference type="EMBL" id="AZV02158.1"/>
    </source>
</evidence>
<keyword evidence="2" id="KW-1185">Reference proteome</keyword>
<dbReference type="Proteomes" id="UP000430872">
    <property type="component" value="Segment"/>
</dbReference>
<organism evidence="1 2">
    <name type="scientific">Pectobacterium phage Arno162</name>
    <dbReference type="NCBI Taxonomy" id="2500577"/>
    <lineage>
        <taxon>Viruses</taxon>
        <taxon>Duplodnaviria</taxon>
        <taxon>Heunggongvirae</taxon>
        <taxon>Uroviricota</taxon>
        <taxon>Caudoviricetes</taxon>
        <taxon>Andersonviridae</taxon>
        <taxon>Andersonviridae incertae sedis</taxon>
        <taxon>Arnovirus</taxon>
        <taxon>Arnovirus arno162</taxon>
    </lineage>
</organism>
<sequence>MQEFIVTKLPDTVTVAYVDSDSIAYQAAFAVQKSHYIFTNTVTGEKSVTFPNAKQAKGWLEHQAEEAELFGFEFNAKDWVREKVEVTGTHEQAIEATKSALKGWLKNAPKREWHGFLTERGTHKVKDVKGLEKRYQGNRSTLVSPTYLVPCRDYLHGLPEMQVVKNGFEADAIVIASAEKKGETACLIALDKDLRIAEGTYIIDISYEPAMITIARDGVGGLWVCPIKSKPAKKLVKFNGCGFKWLCHQAVSGDAADGFGGLKGVGGAAVIKALEGCKTHKDCLTAIYETFYKPHGQFNYESWDGQDMSLTPLEMMKQHFSLPYMEKSAKDSFNFERYGWTPNE</sequence>
<reference evidence="1 2" key="1">
    <citation type="submission" date="2018-12" db="EMBL/GenBank/DDBJ databases">
        <authorList>
            <person name="Shneider M.M."/>
            <person name="Kabilov M.R."/>
            <person name="Miroshnikov K.A."/>
        </authorList>
    </citation>
    <scope>NUCLEOTIDE SEQUENCE [LARGE SCALE GENOMIC DNA]</scope>
</reference>
<evidence type="ECO:0008006" key="3">
    <source>
        <dbReference type="Google" id="ProtNLM"/>
    </source>
</evidence>
<evidence type="ECO:0000313" key="2">
    <source>
        <dbReference type="Proteomes" id="UP000430872"/>
    </source>
</evidence>